<dbReference type="Proteomes" id="UP000789920">
    <property type="component" value="Unassembled WGS sequence"/>
</dbReference>
<evidence type="ECO:0000313" key="1">
    <source>
        <dbReference type="EMBL" id="CAG8695649.1"/>
    </source>
</evidence>
<keyword evidence="2" id="KW-1185">Reference proteome</keyword>
<protein>
    <submittedName>
        <fullName evidence="1">12956_t:CDS:1</fullName>
    </submittedName>
</protein>
<comment type="caution">
    <text evidence="1">The sequence shown here is derived from an EMBL/GenBank/DDBJ whole genome shotgun (WGS) entry which is preliminary data.</text>
</comment>
<feature type="non-terminal residue" evidence="1">
    <location>
        <position position="1"/>
    </location>
</feature>
<reference evidence="1" key="1">
    <citation type="submission" date="2021-06" db="EMBL/GenBank/DDBJ databases">
        <authorList>
            <person name="Kallberg Y."/>
            <person name="Tangrot J."/>
            <person name="Rosling A."/>
        </authorList>
    </citation>
    <scope>NUCLEOTIDE SEQUENCE</scope>
    <source>
        <strain evidence="1">MA461A</strain>
    </source>
</reference>
<proteinExistence type="predicted"/>
<gene>
    <name evidence="1" type="ORF">RPERSI_LOCUS9769</name>
</gene>
<evidence type="ECO:0000313" key="2">
    <source>
        <dbReference type="Proteomes" id="UP000789920"/>
    </source>
</evidence>
<accession>A0ACA9P7Y7</accession>
<name>A0ACA9P7Y7_9GLOM</name>
<organism evidence="1 2">
    <name type="scientific">Racocetra persica</name>
    <dbReference type="NCBI Taxonomy" id="160502"/>
    <lineage>
        <taxon>Eukaryota</taxon>
        <taxon>Fungi</taxon>
        <taxon>Fungi incertae sedis</taxon>
        <taxon>Mucoromycota</taxon>
        <taxon>Glomeromycotina</taxon>
        <taxon>Glomeromycetes</taxon>
        <taxon>Diversisporales</taxon>
        <taxon>Gigasporaceae</taxon>
        <taxon>Racocetra</taxon>
    </lineage>
</organism>
<dbReference type="EMBL" id="CAJVQC010018727">
    <property type="protein sequence ID" value="CAG8695649.1"/>
    <property type="molecule type" value="Genomic_DNA"/>
</dbReference>
<sequence>DVLLVPGKFRIVEDLDDNGKSYPILKSSLLLNMMPVTKEAPVISENCVTVTLTIETKDFIDQDNMNQEFECHHLVSA</sequence>